<feature type="compositionally biased region" description="Polar residues" evidence="2">
    <location>
        <begin position="143"/>
        <end position="157"/>
    </location>
</feature>
<dbReference type="Proteomes" id="UP001550853">
    <property type="component" value="Unassembled WGS sequence"/>
</dbReference>
<dbReference type="InterPro" id="IPR029050">
    <property type="entry name" value="Immunoprotect_excell_Ig-like"/>
</dbReference>
<dbReference type="InterPro" id="IPR029051">
    <property type="entry name" value="DUF4352"/>
</dbReference>
<feature type="signal peptide" evidence="3">
    <location>
        <begin position="1"/>
        <end position="23"/>
    </location>
</feature>
<dbReference type="PROSITE" id="PS51257">
    <property type="entry name" value="PROKAR_LIPOPROTEIN"/>
    <property type="match status" value="1"/>
</dbReference>
<gene>
    <name evidence="5" type="ORF">AB0E61_01195</name>
</gene>
<name>A0ABV2YSI7_9ACTN</name>
<evidence type="ECO:0000313" key="5">
    <source>
        <dbReference type="EMBL" id="MEU3708699.1"/>
    </source>
</evidence>
<feature type="region of interest" description="Disordered" evidence="2">
    <location>
        <begin position="133"/>
        <end position="157"/>
    </location>
</feature>
<dbReference type="Gene3D" id="2.60.40.1240">
    <property type="match status" value="1"/>
</dbReference>
<accession>A0ABV2YSI7</accession>
<evidence type="ECO:0000259" key="4">
    <source>
        <dbReference type="Pfam" id="PF11611"/>
    </source>
</evidence>
<reference evidence="5 6" key="1">
    <citation type="submission" date="2024-06" db="EMBL/GenBank/DDBJ databases">
        <title>The Natural Products Discovery Center: Release of the First 8490 Sequenced Strains for Exploring Actinobacteria Biosynthetic Diversity.</title>
        <authorList>
            <person name="Kalkreuter E."/>
            <person name="Kautsar S.A."/>
            <person name="Yang D."/>
            <person name="Bader C.D."/>
            <person name="Teijaro C.N."/>
            <person name="Fluegel L."/>
            <person name="Davis C.M."/>
            <person name="Simpson J.R."/>
            <person name="Lauterbach L."/>
            <person name="Steele A.D."/>
            <person name="Gui C."/>
            <person name="Meng S."/>
            <person name="Li G."/>
            <person name="Viehrig K."/>
            <person name="Ye F."/>
            <person name="Su P."/>
            <person name="Kiefer A.F."/>
            <person name="Nichols A."/>
            <person name="Cepeda A.J."/>
            <person name="Yan W."/>
            <person name="Fan B."/>
            <person name="Jiang Y."/>
            <person name="Adhikari A."/>
            <person name="Zheng C.-J."/>
            <person name="Schuster L."/>
            <person name="Cowan T.M."/>
            <person name="Smanski M.J."/>
            <person name="Chevrette M.G."/>
            <person name="De Carvalho L.P.S."/>
            <person name="Shen B."/>
        </authorList>
    </citation>
    <scope>NUCLEOTIDE SEQUENCE [LARGE SCALE GENOMIC DNA]</scope>
    <source>
        <strain evidence="5 6">NPDC033039</strain>
    </source>
</reference>
<evidence type="ECO:0000313" key="6">
    <source>
        <dbReference type="Proteomes" id="UP001550853"/>
    </source>
</evidence>
<evidence type="ECO:0000256" key="2">
    <source>
        <dbReference type="SAM" id="MobiDB-lite"/>
    </source>
</evidence>
<proteinExistence type="predicted"/>
<dbReference type="Pfam" id="PF11611">
    <property type="entry name" value="DUF4352"/>
    <property type="match status" value="1"/>
</dbReference>
<feature type="chain" id="PRO_5046632566" evidence="3">
    <location>
        <begin position="24"/>
        <end position="195"/>
    </location>
</feature>
<protein>
    <submittedName>
        <fullName evidence="5">DUF4352 domain-containing protein</fullName>
    </submittedName>
</protein>
<sequence length="195" mass="19992">MRPSIRVASLLAGALLTAGLTTGCSPSGDDSKKPADAGSSQEAPSGDATGKSGKSGKTPITIGDFGTYQAVDAASGARTKMSVTFKDLRAVQASEIKATKPPQHQYVVLTFTVKNTGDKEGAFHPQQLKWTDGESPERAVATTEKSGSGQNLDTTFHAGQSATGDVVVDIPGAGGTLRYYDGSGPVSLSFELPAD</sequence>
<dbReference type="RefSeq" id="WP_030279335.1">
    <property type="nucleotide sequence ID" value="NZ_JBEZVI010000001.1"/>
</dbReference>
<dbReference type="EMBL" id="JBEZVI010000001">
    <property type="protein sequence ID" value="MEU3708699.1"/>
    <property type="molecule type" value="Genomic_DNA"/>
</dbReference>
<evidence type="ECO:0000256" key="3">
    <source>
        <dbReference type="SAM" id="SignalP"/>
    </source>
</evidence>
<feature type="region of interest" description="Disordered" evidence="2">
    <location>
        <begin position="22"/>
        <end position="59"/>
    </location>
</feature>
<comment type="caution">
    <text evidence="5">The sequence shown here is derived from an EMBL/GenBank/DDBJ whole genome shotgun (WGS) entry which is preliminary data.</text>
</comment>
<organism evidence="5 6">
    <name type="scientific">Streptomyces catenulae</name>
    <dbReference type="NCBI Taxonomy" id="66875"/>
    <lineage>
        <taxon>Bacteria</taxon>
        <taxon>Bacillati</taxon>
        <taxon>Actinomycetota</taxon>
        <taxon>Actinomycetes</taxon>
        <taxon>Kitasatosporales</taxon>
        <taxon>Streptomycetaceae</taxon>
        <taxon>Streptomyces</taxon>
    </lineage>
</organism>
<feature type="domain" description="DUF4352" evidence="4">
    <location>
        <begin position="80"/>
        <end position="174"/>
    </location>
</feature>
<keyword evidence="6" id="KW-1185">Reference proteome</keyword>
<evidence type="ECO:0000256" key="1">
    <source>
        <dbReference type="ARBA" id="ARBA00022729"/>
    </source>
</evidence>
<keyword evidence="1 3" id="KW-0732">Signal</keyword>